<dbReference type="EMBL" id="LDAU01000109">
    <property type="protein sequence ID" value="KRX05322.1"/>
    <property type="molecule type" value="Genomic_DNA"/>
</dbReference>
<dbReference type="SUPFAM" id="SSF55387">
    <property type="entry name" value="Frataxin/Nqo15-like"/>
    <property type="match status" value="1"/>
</dbReference>
<keyword evidence="3" id="KW-0408">Iron</keyword>
<evidence type="ECO:0000313" key="4">
    <source>
        <dbReference type="EMBL" id="KRX05322.1"/>
    </source>
</evidence>
<evidence type="ECO:0000256" key="1">
    <source>
        <dbReference type="ARBA" id="ARBA00008183"/>
    </source>
</evidence>
<protein>
    <submittedName>
        <fullName evidence="4">Frataxin/CyaY</fullName>
    </submittedName>
</protein>
<keyword evidence="5" id="KW-1185">Reference proteome</keyword>
<accession>A0A0V0QTL3</accession>
<proteinExistence type="inferred from homology"/>
<keyword evidence="2" id="KW-0406">Ion transport</keyword>
<gene>
    <name evidence="4" type="ORF">PPERSA_00623</name>
</gene>
<reference evidence="4 5" key="1">
    <citation type="journal article" date="2015" name="Sci. Rep.">
        <title>Genome of the facultative scuticociliatosis pathogen Pseudocohnilembus persalinus provides insight into its virulence through horizontal gene transfer.</title>
        <authorList>
            <person name="Xiong J."/>
            <person name="Wang G."/>
            <person name="Cheng J."/>
            <person name="Tian M."/>
            <person name="Pan X."/>
            <person name="Warren A."/>
            <person name="Jiang C."/>
            <person name="Yuan D."/>
            <person name="Miao W."/>
        </authorList>
    </citation>
    <scope>NUCLEOTIDE SEQUENCE [LARGE SCALE GENOMIC DNA]</scope>
    <source>
        <strain evidence="4">36N120E</strain>
    </source>
</reference>
<sequence>MLQNVNRLRSKSKKLEVEIPHIEKDIYLEQANLLLFQLSNGFEKLSEFDDRIKDIEFEESNNGQQLELRLNIEHLGQYRWVTEAKDRVIYFNSPFSGIYKYYYDQELEQWKNTKDLHILQDTLIREITHHCKGYLDL</sequence>
<dbReference type="Gene3D" id="3.30.920.10">
    <property type="entry name" value="Frataxin/CyaY"/>
    <property type="match status" value="1"/>
</dbReference>
<evidence type="ECO:0000313" key="5">
    <source>
        <dbReference type="Proteomes" id="UP000054937"/>
    </source>
</evidence>
<dbReference type="GO" id="GO:0016226">
    <property type="term" value="P:iron-sulfur cluster assembly"/>
    <property type="evidence" value="ECO:0007669"/>
    <property type="project" value="InterPro"/>
</dbReference>
<comment type="similarity">
    <text evidence="1">Belongs to the frataxin family.</text>
</comment>
<dbReference type="AlphaFoldDB" id="A0A0V0QTL3"/>
<evidence type="ECO:0000256" key="2">
    <source>
        <dbReference type="ARBA" id="ARBA00022496"/>
    </source>
</evidence>
<dbReference type="GO" id="GO:0008199">
    <property type="term" value="F:ferric iron binding"/>
    <property type="evidence" value="ECO:0007669"/>
    <property type="project" value="InterPro"/>
</dbReference>
<dbReference type="PROSITE" id="PS50810">
    <property type="entry name" value="FRATAXIN_2"/>
    <property type="match status" value="1"/>
</dbReference>
<evidence type="ECO:0000256" key="3">
    <source>
        <dbReference type="ARBA" id="ARBA00023004"/>
    </source>
</evidence>
<keyword evidence="2" id="KW-0410">Iron transport</keyword>
<keyword evidence="2" id="KW-0813">Transport</keyword>
<dbReference type="GO" id="GO:0006826">
    <property type="term" value="P:iron ion transport"/>
    <property type="evidence" value="ECO:0007669"/>
    <property type="project" value="UniProtKB-KW"/>
</dbReference>
<dbReference type="Pfam" id="PF01491">
    <property type="entry name" value="Frataxin_Cyay"/>
    <property type="match status" value="1"/>
</dbReference>
<dbReference type="InParanoid" id="A0A0V0QTL3"/>
<name>A0A0V0QTL3_PSEPJ</name>
<dbReference type="InterPro" id="IPR002908">
    <property type="entry name" value="Frataxin/CyaY"/>
</dbReference>
<organism evidence="4 5">
    <name type="scientific">Pseudocohnilembus persalinus</name>
    <name type="common">Ciliate</name>
    <dbReference type="NCBI Taxonomy" id="266149"/>
    <lineage>
        <taxon>Eukaryota</taxon>
        <taxon>Sar</taxon>
        <taxon>Alveolata</taxon>
        <taxon>Ciliophora</taxon>
        <taxon>Intramacronucleata</taxon>
        <taxon>Oligohymenophorea</taxon>
        <taxon>Scuticociliatia</taxon>
        <taxon>Philasterida</taxon>
        <taxon>Pseudocohnilembidae</taxon>
        <taxon>Pseudocohnilembus</taxon>
    </lineage>
</organism>
<comment type="caution">
    <text evidence="4">The sequence shown here is derived from an EMBL/GenBank/DDBJ whole genome shotgun (WGS) entry which is preliminary data.</text>
</comment>
<dbReference type="Proteomes" id="UP000054937">
    <property type="component" value="Unassembled WGS sequence"/>
</dbReference>
<dbReference type="InterPro" id="IPR036524">
    <property type="entry name" value="Frataxin/CyaY_sf"/>
</dbReference>
<dbReference type="GO" id="GO:0005737">
    <property type="term" value="C:cytoplasm"/>
    <property type="evidence" value="ECO:0007669"/>
    <property type="project" value="UniProtKB-ARBA"/>
</dbReference>
<dbReference type="OMA" id="FIPQEQF"/>